<evidence type="ECO:0000313" key="2">
    <source>
        <dbReference type="Proteomes" id="UP000000763"/>
    </source>
</evidence>
<dbReference type="EMBL" id="AP004067">
    <property type="protein sequence ID" value="BAD25072.1"/>
    <property type="molecule type" value="Genomic_DNA"/>
</dbReference>
<gene>
    <name evidence="1" type="primary">OJ1581_H09.3</name>
</gene>
<dbReference type="Proteomes" id="UP000000763">
    <property type="component" value="Chromosome 2"/>
</dbReference>
<evidence type="ECO:0000313" key="1">
    <source>
        <dbReference type="EMBL" id="BAD25072.1"/>
    </source>
</evidence>
<proteinExistence type="predicted"/>
<reference evidence="2" key="2">
    <citation type="journal article" date="2008" name="Nucleic Acids Res.">
        <title>The rice annotation project database (RAP-DB): 2008 update.</title>
        <authorList>
            <consortium name="The rice annotation project (RAP)"/>
        </authorList>
    </citation>
    <scope>GENOME REANNOTATION</scope>
    <source>
        <strain evidence="2">cv. Nipponbare</strain>
    </source>
</reference>
<organism evidence="1 2">
    <name type="scientific">Oryza sativa subsp. japonica</name>
    <name type="common">Rice</name>
    <dbReference type="NCBI Taxonomy" id="39947"/>
    <lineage>
        <taxon>Eukaryota</taxon>
        <taxon>Viridiplantae</taxon>
        <taxon>Streptophyta</taxon>
        <taxon>Embryophyta</taxon>
        <taxon>Tracheophyta</taxon>
        <taxon>Spermatophyta</taxon>
        <taxon>Magnoliopsida</taxon>
        <taxon>Liliopsida</taxon>
        <taxon>Poales</taxon>
        <taxon>Poaceae</taxon>
        <taxon>BOP clade</taxon>
        <taxon>Oryzoideae</taxon>
        <taxon>Oryzeae</taxon>
        <taxon>Oryzinae</taxon>
        <taxon>Oryza</taxon>
        <taxon>Oryza sativa</taxon>
    </lineage>
</organism>
<sequence>MAADYTNDNAGWEDARSPVYSSAACSAAQCALLLRPLPLPEAFAHGESDAILVFRVLFALNILDRSFSDSDFHCS</sequence>
<protein>
    <submittedName>
        <fullName evidence="1">Uncharacterized protein</fullName>
    </submittedName>
</protein>
<reference evidence="2" key="1">
    <citation type="journal article" date="2005" name="Nature">
        <title>The map-based sequence of the rice genome.</title>
        <authorList>
            <consortium name="International rice genome sequencing project (IRGSP)"/>
            <person name="Matsumoto T."/>
            <person name="Wu J."/>
            <person name="Kanamori H."/>
            <person name="Katayose Y."/>
            <person name="Fujisawa M."/>
            <person name="Namiki N."/>
            <person name="Mizuno H."/>
            <person name="Yamamoto K."/>
            <person name="Antonio B.A."/>
            <person name="Baba T."/>
            <person name="Sakata K."/>
            <person name="Nagamura Y."/>
            <person name="Aoki H."/>
            <person name="Arikawa K."/>
            <person name="Arita K."/>
            <person name="Bito T."/>
            <person name="Chiden Y."/>
            <person name="Fujitsuka N."/>
            <person name="Fukunaka R."/>
            <person name="Hamada M."/>
            <person name="Harada C."/>
            <person name="Hayashi A."/>
            <person name="Hijishita S."/>
            <person name="Honda M."/>
            <person name="Hosokawa S."/>
            <person name="Ichikawa Y."/>
            <person name="Idonuma A."/>
            <person name="Iijima M."/>
            <person name="Ikeda M."/>
            <person name="Ikeno M."/>
            <person name="Ito K."/>
            <person name="Ito S."/>
            <person name="Ito T."/>
            <person name="Ito Y."/>
            <person name="Ito Y."/>
            <person name="Iwabuchi A."/>
            <person name="Kamiya K."/>
            <person name="Karasawa W."/>
            <person name="Kurita K."/>
            <person name="Katagiri S."/>
            <person name="Kikuta A."/>
            <person name="Kobayashi H."/>
            <person name="Kobayashi N."/>
            <person name="Machita K."/>
            <person name="Maehara T."/>
            <person name="Masukawa M."/>
            <person name="Mizubayashi T."/>
            <person name="Mukai Y."/>
            <person name="Nagasaki H."/>
            <person name="Nagata Y."/>
            <person name="Naito S."/>
            <person name="Nakashima M."/>
            <person name="Nakama Y."/>
            <person name="Nakamichi Y."/>
            <person name="Nakamura M."/>
            <person name="Meguro A."/>
            <person name="Negishi M."/>
            <person name="Ohta I."/>
            <person name="Ohta T."/>
            <person name="Okamoto M."/>
            <person name="Ono N."/>
            <person name="Saji S."/>
            <person name="Sakaguchi M."/>
            <person name="Sakai K."/>
            <person name="Shibata M."/>
            <person name="Shimokawa T."/>
            <person name="Song J."/>
            <person name="Takazaki Y."/>
            <person name="Terasawa K."/>
            <person name="Tsugane M."/>
            <person name="Tsuji K."/>
            <person name="Ueda S."/>
            <person name="Waki K."/>
            <person name="Yamagata H."/>
            <person name="Yamamoto M."/>
            <person name="Yamamoto S."/>
            <person name="Yamane H."/>
            <person name="Yoshiki S."/>
            <person name="Yoshihara R."/>
            <person name="Yukawa K."/>
            <person name="Zhong H."/>
            <person name="Yano M."/>
            <person name="Yuan Q."/>
            <person name="Ouyang S."/>
            <person name="Liu J."/>
            <person name="Jones K.M."/>
            <person name="Gansberger K."/>
            <person name="Moffat K."/>
            <person name="Hill J."/>
            <person name="Bera J."/>
            <person name="Fadrosh D."/>
            <person name="Jin S."/>
            <person name="Johri S."/>
            <person name="Kim M."/>
            <person name="Overton L."/>
            <person name="Reardon M."/>
            <person name="Tsitrin T."/>
            <person name="Vuong H."/>
            <person name="Weaver B."/>
            <person name="Ciecko A."/>
            <person name="Tallon L."/>
            <person name="Jackson J."/>
            <person name="Pai G."/>
            <person name="Aken S.V."/>
            <person name="Utterback T."/>
            <person name="Reidmuller S."/>
            <person name="Feldblyum T."/>
            <person name="Hsiao J."/>
            <person name="Zismann V."/>
            <person name="Iobst S."/>
            <person name="de Vazeille A.R."/>
            <person name="Buell C.R."/>
            <person name="Ying K."/>
            <person name="Li Y."/>
            <person name="Lu T."/>
            <person name="Huang Y."/>
            <person name="Zhao Q."/>
            <person name="Feng Q."/>
            <person name="Zhang L."/>
            <person name="Zhu J."/>
            <person name="Weng Q."/>
            <person name="Mu J."/>
            <person name="Lu Y."/>
            <person name="Fan D."/>
            <person name="Liu Y."/>
            <person name="Guan J."/>
            <person name="Zhang Y."/>
            <person name="Yu S."/>
            <person name="Liu X."/>
            <person name="Zhang Y."/>
            <person name="Hong G."/>
            <person name="Han B."/>
            <person name="Choisne N."/>
            <person name="Demange N."/>
            <person name="Orjeda G."/>
            <person name="Samain S."/>
            <person name="Cattolico L."/>
            <person name="Pelletier E."/>
            <person name="Couloux A."/>
            <person name="Segurens B."/>
            <person name="Wincker P."/>
            <person name="D'Hont A."/>
            <person name="Scarpelli C."/>
            <person name="Weissenbach J."/>
            <person name="Salanoubat M."/>
            <person name="Quetier F."/>
            <person name="Yu Y."/>
            <person name="Kim H.R."/>
            <person name="Rambo T."/>
            <person name="Currie J."/>
            <person name="Collura K."/>
            <person name="Luo M."/>
            <person name="Yang T."/>
            <person name="Ammiraju J.S.S."/>
            <person name="Engler F."/>
            <person name="Soderlund C."/>
            <person name="Wing R.A."/>
            <person name="Palmer L.E."/>
            <person name="de la Bastide M."/>
            <person name="Spiegel L."/>
            <person name="Nascimento L."/>
            <person name="Zutavern T."/>
            <person name="O'Shaughnessy A."/>
            <person name="Dike S."/>
            <person name="Dedhia N."/>
            <person name="Preston R."/>
            <person name="Balija V."/>
            <person name="McCombie W.R."/>
            <person name="Chow T."/>
            <person name="Chen H."/>
            <person name="Chung M."/>
            <person name="Chen C."/>
            <person name="Shaw J."/>
            <person name="Wu H."/>
            <person name="Hsiao K."/>
            <person name="Chao Y."/>
            <person name="Chu M."/>
            <person name="Cheng C."/>
            <person name="Hour A."/>
            <person name="Lee P."/>
            <person name="Lin S."/>
            <person name="Lin Y."/>
            <person name="Liou J."/>
            <person name="Liu S."/>
            <person name="Hsing Y."/>
            <person name="Raghuvanshi S."/>
            <person name="Mohanty A."/>
            <person name="Bharti A.K."/>
            <person name="Gaur A."/>
            <person name="Gupta V."/>
            <person name="Kumar D."/>
            <person name="Ravi V."/>
            <person name="Vij S."/>
            <person name="Kapur A."/>
            <person name="Khurana P."/>
            <person name="Khurana P."/>
            <person name="Khurana J.P."/>
            <person name="Tyagi A.K."/>
            <person name="Gaikwad K."/>
            <person name="Singh A."/>
            <person name="Dalal V."/>
            <person name="Srivastava S."/>
            <person name="Dixit A."/>
            <person name="Pal A.K."/>
            <person name="Ghazi I.A."/>
            <person name="Yadav M."/>
            <person name="Pandit A."/>
            <person name="Bhargava A."/>
            <person name="Sureshbabu K."/>
            <person name="Batra K."/>
            <person name="Sharma T.R."/>
            <person name="Mohapatra T."/>
            <person name="Singh N.K."/>
            <person name="Messing J."/>
            <person name="Nelson A.B."/>
            <person name="Fuks G."/>
            <person name="Kavchok S."/>
            <person name="Keizer G."/>
            <person name="Linton E."/>
            <person name="Llaca V."/>
            <person name="Song R."/>
            <person name="Tanyolac B."/>
            <person name="Young S."/>
            <person name="Ho-Il K."/>
            <person name="Hahn J.H."/>
            <person name="Sangsakoo G."/>
            <person name="Vanavichit A."/>
            <person name="de Mattos Luiz.A.T."/>
            <person name="Zimmer P.D."/>
            <person name="Malone G."/>
            <person name="Dellagostin O."/>
            <person name="de Oliveira A.C."/>
            <person name="Bevan M."/>
            <person name="Bancroft I."/>
            <person name="Minx P."/>
            <person name="Cordum H."/>
            <person name="Wilson R."/>
            <person name="Cheng Z."/>
            <person name="Jin W."/>
            <person name="Jiang J."/>
            <person name="Leong S.A."/>
            <person name="Iwama H."/>
            <person name="Gojobori T."/>
            <person name="Itoh T."/>
            <person name="Niimura Y."/>
            <person name="Fujii Y."/>
            <person name="Habara T."/>
            <person name="Sakai H."/>
            <person name="Sato Y."/>
            <person name="Wilson G."/>
            <person name="Kumar K."/>
            <person name="McCouch S."/>
            <person name="Juretic N."/>
            <person name="Hoen D."/>
            <person name="Wright S."/>
            <person name="Bruskiewich R."/>
            <person name="Bureau T."/>
            <person name="Miyao A."/>
            <person name="Hirochika H."/>
            <person name="Nishikawa T."/>
            <person name="Kadowaki K."/>
            <person name="Sugiura M."/>
            <person name="Burr B."/>
            <person name="Sasaki T."/>
        </authorList>
    </citation>
    <scope>NUCLEOTIDE SEQUENCE [LARGE SCALE GENOMIC DNA]</scope>
    <source>
        <strain evidence="2">cv. Nipponbare</strain>
    </source>
</reference>
<dbReference type="AlphaFoldDB" id="Q6H877"/>
<accession>Q6H877</accession>
<name>Q6H877_ORYSJ</name>